<sequence>IQDSRLEIHGLHGQPHHAISECRPCIDDGKESSLNREMIEFPTRDLEHVKQFVAEYNHVRRNEGSFLRHDTFLMNALLAIGPDRPKFGWPGWDINSQVTEFNPIKSSSNQRASSTSNYLPKSSYSAQIKSVERLIKSLELSLLGGLNREATESVKSQIVSLKNEQTRLYGGFID</sequence>
<protein>
    <submittedName>
        <fullName evidence="1">Uncharacterized protein</fullName>
    </submittedName>
</protein>
<dbReference type="Proteomes" id="UP000824469">
    <property type="component" value="Unassembled WGS sequence"/>
</dbReference>
<dbReference type="EMBL" id="JAHRHJ020000006">
    <property type="protein sequence ID" value="KAH9313032.1"/>
    <property type="molecule type" value="Genomic_DNA"/>
</dbReference>
<gene>
    <name evidence="1" type="ORF">KI387_028067</name>
</gene>
<feature type="non-terminal residue" evidence="1">
    <location>
        <position position="1"/>
    </location>
</feature>
<accession>A0AA38FYR9</accession>
<reference evidence="1 2" key="1">
    <citation type="journal article" date="2021" name="Nat. Plants">
        <title>The Taxus genome provides insights into paclitaxel biosynthesis.</title>
        <authorList>
            <person name="Xiong X."/>
            <person name="Gou J."/>
            <person name="Liao Q."/>
            <person name="Li Y."/>
            <person name="Zhou Q."/>
            <person name="Bi G."/>
            <person name="Li C."/>
            <person name="Du R."/>
            <person name="Wang X."/>
            <person name="Sun T."/>
            <person name="Guo L."/>
            <person name="Liang H."/>
            <person name="Lu P."/>
            <person name="Wu Y."/>
            <person name="Zhang Z."/>
            <person name="Ro D.K."/>
            <person name="Shang Y."/>
            <person name="Huang S."/>
            <person name="Yan J."/>
        </authorList>
    </citation>
    <scope>NUCLEOTIDE SEQUENCE [LARGE SCALE GENOMIC DNA]</scope>
    <source>
        <strain evidence="1">Ta-2019</strain>
    </source>
</reference>
<comment type="caution">
    <text evidence="1">The sequence shown here is derived from an EMBL/GenBank/DDBJ whole genome shotgun (WGS) entry which is preliminary data.</text>
</comment>
<evidence type="ECO:0000313" key="2">
    <source>
        <dbReference type="Proteomes" id="UP000824469"/>
    </source>
</evidence>
<dbReference type="AlphaFoldDB" id="A0AA38FYR9"/>
<proteinExistence type="predicted"/>
<keyword evidence="2" id="KW-1185">Reference proteome</keyword>
<evidence type="ECO:0000313" key="1">
    <source>
        <dbReference type="EMBL" id="KAH9313032.1"/>
    </source>
</evidence>
<name>A0AA38FYR9_TAXCH</name>
<organism evidence="1 2">
    <name type="scientific">Taxus chinensis</name>
    <name type="common">Chinese yew</name>
    <name type="synonym">Taxus wallichiana var. chinensis</name>
    <dbReference type="NCBI Taxonomy" id="29808"/>
    <lineage>
        <taxon>Eukaryota</taxon>
        <taxon>Viridiplantae</taxon>
        <taxon>Streptophyta</taxon>
        <taxon>Embryophyta</taxon>
        <taxon>Tracheophyta</taxon>
        <taxon>Spermatophyta</taxon>
        <taxon>Pinopsida</taxon>
        <taxon>Pinidae</taxon>
        <taxon>Conifers II</taxon>
        <taxon>Cupressales</taxon>
        <taxon>Taxaceae</taxon>
        <taxon>Taxus</taxon>
    </lineage>
</organism>